<dbReference type="SUPFAM" id="SSF48726">
    <property type="entry name" value="Immunoglobulin"/>
    <property type="match status" value="1"/>
</dbReference>
<comment type="caution">
    <text evidence="2">The sequence shown here is derived from an EMBL/GenBank/DDBJ whole genome shotgun (WGS) entry which is preliminary data.</text>
</comment>
<sequence length="264" mass="29403">MELEKQFSKSLFFICLVASVSGHITMSNPSSLASVTEITPGMPFAINCNADAIGLFGQRDDMIMRLQIHRMLQGETQESLIVDFNLYYDEMAEQRKTNIPPGRSWVVSFPDVPSSILGHRNNMKLKLEINDALYSDAGIYQCTVTYEAYANSVDAVGQQILTAKAAVPRNLFISPTPRFSDSHRLSKMYNIALTCGADGGPNLEMSWLRSVPSSGDFLSHPNPEDIVDEDPSPIPYDESSLMRYRSTLTVQVYSSIFFSLTVTF</sequence>
<evidence type="ECO:0000313" key="2">
    <source>
        <dbReference type="EMBL" id="GFN94371.1"/>
    </source>
</evidence>
<dbReference type="AlphaFoldDB" id="A0AAV3ZIK7"/>
<reference evidence="2 3" key="1">
    <citation type="journal article" date="2021" name="Elife">
        <title>Chloroplast acquisition without the gene transfer in kleptoplastic sea slugs, Plakobranchus ocellatus.</title>
        <authorList>
            <person name="Maeda T."/>
            <person name="Takahashi S."/>
            <person name="Yoshida T."/>
            <person name="Shimamura S."/>
            <person name="Takaki Y."/>
            <person name="Nagai Y."/>
            <person name="Toyoda A."/>
            <person name="Suzuki Y."/>
            <person name="Arimoto A."/>
            <person name="Ishii H."/>
            <person name="Satoh N."/>
            <person name="Nishiyama T."/>
            <person name="Hasebe M."/>
            <person name="Maruyama T."/>
            <person name="Minagawa J."/>
            <person name="Obokata J."/>
            <person name="Shigenobu S."/>
        </authorList>
    </citation>
    <scope>NUCLEOTIDE SEQUENCE [LARGE SCALE GENOMIC DNA]</scope>
</reference>
<evidence type="ECO:0000313" key="3">
    <source>
        <dbReference type="Proteomes" id="UP000735302"/>
    </source>
</evidence>
<evidence type="ECO:0008006" key="4">
    <source>
        <dbReference type="Google" id="ProtNLM"/>
    </source>
</evidence>
<feature type="signal peptide" evidence="1">
    <location>
        <begin position="1"/>
        <end position="22"/>
    </location>
</feature>
<dbReference type="InterPro" id="IPR036179">
    <property type="entry name" value="Ig-like_dom_sf"/>
</dbReference>
<evidence type="ECO:0000256" key="1">
    <source>
        <dbReference type="SAM" id="SignalP"/>
    </source>
</evidence>
<dbReference type="Proteomes" id="UP000735302">
    <property type="component" value="Unassembled WGS sequence"/>
</dbReference>
<protein>
    <recommendedName>
        <fullName evidence="4">Ig-like domain-containing protein</fullName>
    </recommendedName>
</protein>
<feature type="chain" id="PRO_5043517414" description="Ig-like domain-containing protein" evidence="1">
    <location>
        <begin position="23"/>
        <end position="264"/>
    </location>
</feature>
<organism evidence="2 3">
    <name type="scientific">Plakobranchus ocellatus</name>
    <dbReference type="NCBI Taxonomy" id="259542"/>
    <lineage>
        <taxon>Eukaryota</taxon>
        <taxon>Metazoa</taxon>
        <taxon>Spiralia</taxon>
        <taxon>Lophotrochozoa</taxon>
        <taxon>Mollusca</taxon>
        <taxon>Gastropoda</taxon>
        <taxon>Heterobranchia</taxon>
        <taxon>Euthyneura</taxon>
        <taxon>Panpulmonata</taxon>
        <taxon>Sacoglossa</taxon>
        <taxon>Placobranchoidea</taxon>
        <taxon>Plakobranchidae</taxon>
        <taxon>Plakobranchus</taxon>
    </lineage>
</organism>
<keyword evidence="3" id="KW-1185">Reference proteome</keyword>
<name>A0AAV3ZIK7_9GAST</name>
<gene>
    <name evidence="2" type="ORF">PoB_002087700</name>
</gene>
<proteinExistence type="predicted"/>
<keyword evidence="1" id="KW-0732">Signal</keyword>
<dbReference type="EMBL" id="BLXT01002452">
    <property type="protein sequence ID" value="GFN94371.1"/>
    <property type="molecule type" value="Genomic_DNA"/>
</dbReference>
<accession>A0AAV3ZIK7</accession>